<evidence type="ECO:0000256" key="7">
    <source>
        <dbReference type="ARBA" id="ARBA00023136"/>
    </source>
</evidence>
<dbReference type="OrthoDB" id="9775735at2"/>
<evidence type="ECO:0000256" key="1">
    <source>
        <dbReference type="ARBA" id="ARBA00004651"/>
    </source>
</evidence>
<protein>
    <submittedName>
        <fullName evidence="9">BCCT transporter</fullName>
    </submittedName>
</protein>
<feature type="transmembrane region" description="Helical" evidence="8">
    <location>
        <begin position="287"/>
        <end position="305"/>
    </location>
</feature>
<keyword evidence="10" id="KW-1185">Reference proteome</keyword>
<name>A0A074L675_9BACT</name>
<keyword evidence="6 8" id="KW-1133">Transmembrane helix</keyword>
<feature type="transmembrane region" description="Helical" evidence="8">
    <location>
        <begin position="411"/>
        <end position="430"/>
    </location>
</feature>
<comment type="caution">
    <text evidence="9">The sequence shown here is derived from an EMBL/GenBank/DDBJ whole genome shotgun (WGS) entry which is preliminary data.</text>
</comment>
<dbReference type="eggNOG" id="COG1292">
    <property type="taxonomic scope" value="Bacteria"/>
</dbReference>
<sequence length="478" mass="54147">MALGGLFPTHMRNWLELNTERSLNLFGHYYLYLGCFIVALLLILAVSKWGGIRLGEGKPEFPLFSWVAMLYSTGMGAGLLLRAVQEPVYFFQHPPGTPGYELEVYALQYTFFHWGLTPWAFYGMFGLIIAYNLYLKKGTILSSAILPYSYQKLRWVTPIDTVTVISTLLGVVAAVGLGSRQLTEGFAYIIGIPSLPAYYTILVVVLVGGIATLSAYLGVSRGIRLLSNFNISLALFLLFFSFFQGDMQLILQRFVHSLYYYFRDFIPMSLNVGKSQVPLPFLTEWTYFYWAFWLAWAPFTGVFIARISRGRTIRSMILGSLLIPSIGTFFWFSVFGSEAFLILKGVDHPESLFDSIYTGIFNFFDFLPFSGMSQIFAFILIGTFLITSIDSAIYVLGMFTDNGSPQPRKPLRIFWGVVLVLFTSSLIMVGKEELLSSVSQMLILFALPFSFLFLGMILYMLYFIWVAPINPFNTKHPK</sequence>
<evidence type="ECO:0000256" key="2">
    <source>
        <dbReference type="ARBA" id="ARBA00005658"/>
    </source>
</evidence>
<dbReference type="GO" id="GO:0005886">
    <property type="term" value="C:plasma membrane"/>
    <property type="evidence" value="ECO:0007669"/>
    <property type="project" value="UniProtKB-SubCell"/>
</dbReference>
<keyword evidence="3" id="KW-0813">Transport</keyword>
<evidence type="ECO:0000256" key="4">
    <source>
        <dbReference type="ARBA" id="ARBA00022475"/>
    </source>
</evidence>
<feature type="transmembrane region" description="Helical" evidence="8">
    <location>
        <begin position="375"/>
        <end position="399"/>
    </location>
</feature>
<comment type="subcellular location">
    <subcellularLocation>
        <location evidence="1">Cell membrane</location>
        <topology evidence="1">Multi-pass membrane protein</topology>
    </subcellularLocation>
</comment>
<evidence type="ECO:0000256" key="3">
    <source>
        <dbReference type="ARBA" id="ARBA00022448"/>
    </source>
</evidence>
<evidence type="ECO:0000256" key="6">
    <source>
        <dbReference type="ARBA" id="ARBA00022989"/>
    </source>
</evidence>
<keyword evidence="7 8" id="KW-0472">Membrane</keyword>
<organism evidence="9 10">
    <name type="scientific">Anditalea andensis</name>
    <dbReference type="NCBI Taxonomy" id="1048983"/>
    <lineage>
        <taxon>Bacteria</taxon>
        <taxon>Pseudomonadati</taxon>
        <taxon>Bacteroidota</taxon>
        <taxon>Cytophagia</taxon>
        <taxon>Cytophagales</taxon>
        <taxon>Cytophagaceae</taxon>
        <taxon>Anditalea</taxon>
    </lineage>
</organism>
<feature type="transmembrane region" description="Helical" evidence="8">
    <location>
        <begin position="29"/>
        <end position="51"/>
    </location>
</feature>
<feature type="transmembrane region" description="Helical" evidence="8">
    <location>
        <begin position="231"/>
        <end position="251"/>
    </location>
</feature>
<gene>
    <name evidence="9" type="ORF">EL17_02015</name>
</gene>
<feature type="transmembrane region" description="Helical" evidence="8">
    <location>
        <begin position="317"/>
        <end position="343"/>
    </location>
</feature>
<feature type="transmembrane region" description="Helical" evidence="8">
    <location>
        <begin position="442"/>
        <end position="465"/>
    </location>
</feature>
<keyword evidence="4" id="KW-1003">Cell membrane</keyword>
<dbReference type="GO" id="GO:0022857">
    <property type="term" value="F:transmembrane transporter activity"/>
    <property type="evidence" value="ECO:0007669"/>
    <property type="project" value="InterPro"/>
</dbReference>
<evidence type="ECO:0000313" key="10">
    <source>
        <dbReference type="Proteomes" id="UP000027821"/>
    </source>
</evidence>
<evidence type="ECO:0000313" key="9">
    <source>
        <dbReference type="EMBL" id="KEO75338.1"/>
    </source>
</evidence>
<proteinExistence type="inferred from homology"/>
<dbReference type="Proteomes" id="UP000027821">
    <property type="component" value="Unassembled WGS sequence"/>
</dbReference>
<dbReference type="InterPro" id="IPR000060">
    <property type="entry name" value="BCCT_transptr"/>
</dbReference>
<dbReference type="PANTHER" id="PTHR30047:SF7">
    <property type="entry name" value="HIGH-AFFINITY CHOLINE TRANSPORT PROTEIN"/>
    <property type="match status" value="1"/>
</dbReference>
<dbReference type="AlphaFoldDB" id="A0A074L675"/>
<dbReference type="PANTHER" id="PTHR30047">
    <property type="entry name" value="HIGH-AFFINITY CHOLINE TRANSPORT PROTEIN-RELATED"/>
    <property type="match status" value="1"/>
</dbReference>
<comment type="similarity">
    <text evidence="2">Belongs to the BCCT transporter (TC 2.A.15) family.</text>
</comment>
<feature type="transmembrane region" description="Helical" evidence="8">
    <location>
        <begin position="111"/>
        <end position="134"/>
    </location>
</feature>
<feature type="transmembrane region" description="Helical" evidence="8">
    <location>
        <begin position="155"/>
        <end position="177"/>
    </location>
</feature>
<evidence type="ECO:0000256" key="8">
    <source>
        <dbReference type="SAM" id="Phobius"/>
    </source>
</evidence>
<feature type="transmembrane region" description="Helical" evidence="8">
    <location>
        <begin position="197"/>
        <end position="219"/>
    </location>
</feature>
<keyword evidence="5 8" id="KW-0812">Transmembrane</keyword>
<evidence type="ECO:0000256" key="5">
    <source>
        <dbReference type="ARBA" id="ARBA00022692"/>
    </source>
</evidence>
<feature type="transmembrane region" description="Helical" evidence="8">
    <location>
        <begin position="63"/>
        <end position="84"/>
    </location>
</feature>
<accession>A0A074L675</accession>
<dbReference type="EMBL" id="JMIH01000013">
    <property type="protein sequence ID" value="KEO75338.1"/>
    <property type="molecule type" value="Genomic_DNA"/>
</dbReference>
<dbReference type="Pfam" id="PF02028">
    <property type="entry name" value="BCCT"/>
    <property type="match status" value="1"/>
</dbReference>
<reference evidence="9 10" key="1">
    <citation type="submission" date="2014-04" db="EMBL/GenBank/DDBJ databases">
        <title>Characterization and application of a salt tolerant electro-active bacterium.</title>
        <authorList>
            <person name="Yang L."/>
            <person name="Wei S."/>
            <person name="Tay Q.X.M."/>
        </authorList>
    </citation>
    <scope>NUCLEOTIDE SEQUENCE [LARGE SCALE GENOMIC DNA]</scope>
    <source>
        <strain evidence="9 10">LY1</strain>
    </source>
</reference>